<proteinExistence type="inferred from homology"/>
<dbReference type="RefSeq" id="WP_168449542.1">
    <property type="nucleotide sequence ID" value="NZ_JAAWWK010000002.1"/>
</dbReference>
<dbReference type="Pfam" id="PF04333">
    <property type="entry name" value="MlaA"/>
    <property type="match status" value="1"/>
</dbReference>
<dbReference type="EMBL" id="JAAWWK010000002">
    <property type="protein sequence ID" value="NKI17010.1"/>
    <property type="molecule type" value="Genomic_DNA"/>
</dbReference>
<evidence type="ECO:0000256" key="1">
    <source>
        <dbReference type="ARBA" id="ARBA00010634"/>
    </source>
</evidence>
<keyword evidence="4" id="KW-1185">Reference proteome</keyword>
<comment type="similarity">
    <text evidence="1">Belongs to the MlaA family.</text>
</comment>
<protein>
    <submittedName>
        <fullName evidence="3">VacJ family lipoprotein</fullName>
    </submittedName>
</protein>
<evidence type="ECO:0000313" key="4">
    <source>
        <dbReference type="Proteomes" id="UP000765845"/>
    </source>
</evidence>
<dbReference type="PROSITE" id="PS51257">
    <property type="entry name" value="PROKAR_LIPOPROTEIN"/>
    <property type="match status" value="1"/>
</dbReference>
<keyword evidence="3" id="KW-0449">Lipoprotein</keyword>
<dbReference type="Proteomes" id="UP000765845">
    <property type="component" value="Unassembled WGS sequence"/>
</dbReference>
<comment type="caution">
    <text evidence="3">The sequence shown here is derived from an EMBL/GenBank/DDBJ whole genome shotgun (WGS) entry which is preliminary data.</text>
</comment>
<dbReference type="PANTHER" id="PTHR30035">
    <property type="entry name" value="LIPOPROTEIN VACJ-RELATED"/>
    <property type="match status" value="1"/>
</dbReference>
<evidence type="ECO:0000256" key="2">
    <source>
        <dbReference type="ARBA" id="ARBA00022729"/>
    </source>
</evidence>
<dbReference type="PRINTS" id="PR01805">
    <property type="entry name" value="VACJLIPOPROT"/>
</dbReference>
<sequence length="287" mass="31426">MGGRCALLATTDTRTLRRGGAILLIALTTLLGGCAGKAVADSETGGTEASESRVPYSQTNILPADEATVVAFDGDYYDPLISVNRAIFGFNDFSYRYVLIPTAKAYKAVTPDPVEVHIGQFFNNLKAPISIINHLLQWQPAKAGRMTGRFLLNTTVGVLGLFDPAKAWLDLEEERAGFADTLRTYGSGRGPYLVLPFLGPSDLRGGAGVIGDYFANPVPYLTEQPDTSLIMAADTLQSFAGRADVYKKLYDSADDPYLFFRNMYLQGQRRDEFYHSTTIYVGDDNDR</sequence>
<evidence type="ECO:0000313" key="3">
    <source>
        <dbReference type="EMBL" id="NKI17010.1"/>
    </source>
</evidence>
<reference evidence="3 4" key="1">
    <citation type="submission" date="2020-04" db="EMBL/GenBank/DDBJ databases">
        <authorList>
            <person name="Yoon J."/>
        </authorList>
    </citation>
    <scope>NUCLEOTIDE SEQUENCE [LARGE SCALE GENOMIC DNA]</scope>
    <source>
        <strain evidence="3 4">KMU-166</strain>
    </source>
</reference>
<gene>
    <name evidence="3" type="ORF">HCU74_06195</name>
</gene>
<accession>A0ABX1GDJ2</accession>
<name>A0ABX1GDJ2_9GAMM</name>
<keyword evidence="2" id="KW-0732">Signal</keyword>
<dbReference type="InterPro" id="IPR007428">
    <property type="entry name" value="MlaA"/>
</dbReference>
<dbReference type="PANTHER" id="PTHR30035:SF3">
    <property type="entry name" value="INTERMEMBRANE PHOSPHOLIPID TRANSPORT SYSTEM LIPOPROTEIN MLAA"/>
    <property type="match status" value="1"/>
</dbReference>
<organism evidence="3 4">
    <name type="scientific">Spongiibacter thalassae</name>
    <dbReference type="NCBI Taxonomy" id="2721624"/>
    <lineage>
        <taxon>Bacteria</taxon>
        <taxon>Pseudomonadati</taxon>
        <taxon>Pseudomonadota</taxon>
        <taxon>Gammaproteobacteria</taxon>
        <taxon>Cellvibrionales</taxon>
        <taxon>Spongiibacteraceae</taxon>
        <taxon>Spongiibacter</taxon>
    </lineage>
</organism>